<proteinExistence type="predicted"/>
<dbReference type="AlphaFoldDB" id="A0A0D7ASH0"/>
<organism evidence="2 3">
    <name type="scientific">Cylindrobasidium torrendii FP15055 ss-10</name>
    <dbReference type="NCBI Taxonomy" id="1314674"/>
    <lineage>
        <taxon>Eukaryota</taxon>
        <taxon>Fungi</taxon>
        <taxon>Dikarya</taxon>
        <taxon>Basidiomycota</taxon>
        <taxon>Agaricomycotina</taxon>
        <taxon>Agaricomycetes</taxon>
        <taxon>Agaricomycetidae</taxon>
        <taxon>Agaricales</taxon>
        <taxon>Marasmiineae</taxon>
        <taxon>Physalacriaceae</taxon>
        <taxon>Cylindrobasidium</taxon>
    </lineage>
</organism>
<protein>
    <submittedName>
        <fullName evidence="2">Uncharacterized protein</fullName>
    </submittedName>
</protein>
<accession>A0A0D7ASH0</accession>
<feature type="non-terminal residue" evidence="2">
    <location>
        <position position="366"/>
    </location>
</feature>
<dbReference type="EMBL" id="KN881272">
    <property type="protein sequence ID" value="KIY60774.1"/>
    <property type="molecule type" value="Genomic_DNA"/>
</dbReference>
<feature type="compositionally biased region" description="Polar residues" evidence="1">
    <location>
        <begin position="280"/>
        <end position="301"/>
    </location>
</feature>
<evidence type="ECO:0000256" key="1">
    <source>
        <dbReference type="SAM" id="MobiDB-lite"/>
    </source>
</evidence>
<keyword evidence="3" id="KW-1185">Reference proteome</keyword>
<feature type="region of interest" description="Disordered" evidence="1">
    <location>
        <begin position="68"/>
        <end position="128"/>
    </location>
</feature>
<evidence type="ECO:0000313" key="2">
    <source>
        <dbReference type="EMBL" id="KIY60774.1"/>
    </source>
</evidence>
<reference evidence="2 3" key="1">
    <citation type="journal article" date="2015" name="Fungal Genet. Biol.">
        <title>Evolution of novel wood decay mechanisms in Agaricales revealed by the genome sequences of Fistulina hepatica and Cylindrobasidium torrendii.</title>
        <authorList>
            <person name="Floudas D."/>
            <person name="Held B.W."/>
            <person name="Riley R."/>
            <person name="Nagy L.G."/>
            <person name="Koehler G."/>
            <person name="Ransdell A.S."/>
            <person name="Younus H."/>
            <person name="Chow J."/>
            <person name="Chiniquy J."/>
            <person name="Lipzen A."/>
            <person name="Tritt A."/>
            <person name="Sun H."/>
            <person name="Haridas S."/>
            <person name="LaButti K."/>
            <person name="Ohm R.A."/>
            <person name="Kues U."/>
            <person name="Blanchette R.A."/>
            <person name="Grigoriev I.V."/>
            <person name="Minto R.E."/>
            <person name="Hibbett D.S."/>
        </authorList>
    </citation>
    <scope>NUCLEOTIDE SEQUENCE [LARGE SCALE GENOMIC DNA]</scope>
    <source>
        <strain evidence="2 3">FP15055 ss-10</strain>
    </source>
</reference>
<dbReference type="Proteomes" id="UP000054007">
    <property type="component" value="Unassembled WGS sequence"/>
</dbReference>
<sequence length="366" mass="41499">MAFRQLEDKVHGLQRGRTRHGGIFDVAEGTTKEGDDPIATRSDEDKDKEEVTAMIRQDHQIQQEGFVRSKASHIDSNNGLAGSLEPNQQWTGNGPPTAENDARDASEEVVPNPDYQESEQGRNSPDLKEDIEILDPSELNTFKWKAFTNVQSMAHKHSTFFSAEKCEEAWAKAMKMAETAFFTISGLRFESPPCALAQMAGEYFNDMIWDEYQRDMKFEYDAKVLLEAQRLEDAKRICDRDCQRRMSRSVLSEYSNERDQAAVNRLKEFRRKARRANIWSSSDAGSEQSVDTRPTHSNTLRRSLFGQDESLGPSERRSTQRGIEQILTVSPETYCSCTTVIPLSEIMGQNLVFNPSIPVEIKPGTI</sequence>
<feature type="compositionally biased region" description="Basic and acidic residues" evidence="1">
    <location>
        <begin position="1"/>
        <end position="11"/>
    </location>
</feature>
<name>A0A0D7ASH0_9AGAR</name>
<gene>
    <name evidence="2" type="ORF">CYLTODRAFT_427780</name>
</gene>
<feature type="region of interest" description="Disordered" evidence="1">
    <location>
        <begin position="1"/>
        <end position="50"/>
    </location>
</feature>
<evidence type="ECO:0000313" key="3">
    <source>
        <dbReference type="Proteomes" id="UP000054007"/>
    </source>
</evidence>
<feature type="compositionally biased region" description="Polar residues" evidence="1">
    <location>
        <begin position="74"/>
        <end position="94"/>
    </location>
</feature>
<feature type="region of interest" description="Disordered" evidence="1">
    <location>
        <begin position="280"/>
        <end position="323"/>
    </location>
</feature>
<feature type="compositionally biased region" description="Basic and acidic residues" evidence="1">
    <location>
        <begin position="41"/>
        <end position="50"/>
    </location>
</feature>